<dbReference type="PANTHER" id="PTHR43581:SF4">
    <property type="entry name" value="ATP_GTP PHOSPHATASE"/>
    <property type="match status" value="1"/>
</dbReference>
<organism evidence="2 3">
    <name type="scientific">Flagellimonas marina</name>
    <dbReference type="NCBI Taxonomy" id="1775168"/>
    <lineage>
        <taxon>Bacteria</taxon>
        <taxon>Pseudomonadati</taxon>
        <taxon>Bacteroidota</taxon>
        <taxon>Flavobacteriia</taxon>
        <taxon>Flavobacteriales</taxon>
        <taxon>Flavobacteriaceae</taxon>
        <taxon>Flagellimonas</taxon>
    </lineage>
</organism>
<dbReference type="PANTHER" id="PTHR43581">
    <property type="entry name" value="ATP/GTP PHOSPHATASE"/>
    <property type="match status" value="1"/>
</dbReference>
<feature type="domain" description="ATPase AAA-type core" evidence="1">
    <location>
        <begin position="24"/>
        <end position="305"/>
    </location>
</feature>
<dbReference type="SUPFAM" id="SSF52540">
    <property type="entry name" value="P-loop containing nucleoside triphosphate hydrolases"/>
    <property type="match status" value="1"/>
</dbReference>
<dbReference type="RefSeq" id="WP_379763570.1">
    <property type="nucleotide sequence ID" value="NZ_JBHSCL010000004.1"/>
</dbReference>
<protein>
    <submittedName>
        <fullName evidence="2">ATP/GTP-binding protein</fullName>
    </submittedName>
</protein>
<dbReference type="InterPro" id="IPR027417">
    <property type="entry name" value="P-loop_NTPase"/>
</dbReference>
<dbReference type="InterPro" id="IPR003959">
    <property type="entry name" value="ATPase_AAA_core"/>
</dbReference>
<keyword evidence="3" id="KW-1185">Reference proteome</keyword>
<dbReference type="Pfam" id="PF13304">
    <property type="entry name" value="AAA_21"/>
    <property type="match status" value="1"/>
</dbReference>
<evidence type="ECO:0000313" key="3">
    <source>
        <dbReference type="Proteomes" id="UP001595841"/>
    </source>
</evidence>
<gene>
    <name evidence="2" type="ORF">ACFOWS_08695</name>
</gene>
<name>A0ABV8PL41_9FLAO</name>
<dbReference type="Proteomes" id="UP001595841">
    <property type="component" value="Unassembled WGS sequence"/>
</dbReference>
<reference evidence="3" key="1">
    <citation type="journal article" date="2019" name="Int. J. Syst. Evol. Microbiol.">
        <title>The Global Catalogue of Microorganisms (GCM) 10K type strain sequencing project: providing services to taxonomists for standard genome sequencing and annotation.</title>
        <authorList>
            <consortium name="The Broad Institute Genomics Platform"/>
            <consortium name="The Broad Institute Genome Sequencing Center for Infectious Disease"/>
            <person name="Wu L."/>
            <person name="Ma J."/>
        </authorList>
    </citation>
    <scope>NUCLEOTIDE SEQUENCE [LARGE SCALE GENOMIC DNA]</scope>
    <source>
        <strain evidence="3">CGMCC 1.15774</strain>
    </source>
</reference>
<dbReference type="InterPro" id="IPR051396">
    <property type="entry name" value="Bact_Antivir_Def_Nuclease"/>
</dbReference>
<proteinExistence type="predicted"/>
<dbReference type="Gene3D" id="3.40.50.300">
    <property type="entry name" value="P-loop containing nucleotide triphosphate hydrolases"/>
    <property type="match status" value="1"/>
</dbReference>
<accession>A0ABV8PL41</accession>
<sequence length="360" mass="41182">MITSLSIKNFRGIKTLELEDLGKVNLLLGKNNTSKTSILEALFLLCAGGAPEIIYRIHQWRDLTLNEEDDLKFIFYNLNYNNKINIEAENSVNELNTRLEISPDESGKTSVSGDIKKDNITISDSTNYHDINSLNVKLVWKEKHNKTQSSTATIQHNGNKGFVFSNHKGKIPFINAVMVVSRIHYAPNLEKRLEKLIISKQIDEIVSILKTIDSRIRNISVLSGRMVYVDLGKENLVPLNLIGDGMRRLFNILLAIYDAENGIVIIDEIENGFHHTVLEKVWEAILSTSRKFNVQLFIATHDLEALKRLNSVLKIEKDDIHSYQKGVRSYTIRMLDDNLKSYKYDFKSFSTAIEENLEIR</sequence>
<comment type="caution">
    <text evidence="2">The sequence shown here is derived from an EMBL/GenBank/DDBJ whole genome shotgun (WGS) entry which is preliminary data.</text>
</comment>
<dbReference type="EMBL" id="JBHSCL010000004">
    <property type="protein sequence ID" value="MFC4220209.1"/>
    <property type="molecule type" value="Genomic_DNA"/>
</dbReference>
<evidence type="ECO:0000259" key="1">
    <source>
        <dbReference type="Pfam" id="PF13304"/>
    </source>
</evidence>
<evidence type="ECO:0000313" key="2">
    <source>
        <dbReference type="EMBL" id="MFC4220209.1"/>
    </source>
</evidence>